<dbReference type="Pfam" id="PF11026">
    <property type="entry name" value="DUF2721"/>
    <property type="match status" value="1"/>
</dbReference>
<sequence length="132" mass="15179">MDISINTPALLFPAITLLMLAYTNRFLALATLIRSLHTKYKQVQEEREIIQAQIRNLKKRLTLIKHMQGAGISSFFLCVLSMLFFYLENQVMAFSCFGLSLLFLLISLALSLNEIYISTRALEIELKDMLEE</sequence>
<keyword evidence="2" id="KW-0472">Membrane</keyword>
<reference evidence="4" key="1">
    <citation type="submission" date="2018-09" db="EMBL/GenBank/DDBJ databases">
        <title>Chryseolinea sp. KIS68-18 isolated from soil.</title>
        <authorList>
            <person name="Weon H.-Y."/>
            <person name="Kwon S.-W."/>
            <person name="Lee S.A."/>
        </authorList>
    </citation>
    <scope>NUCLEOTIDE SEQUENCE [LARGE SCALE GENOMIC DNA]</scope>
    <source>
        <strain evidence="4">KIS68-18</strain>
    </source>
</reference>
<evidence type="ECO:0000256" key="1">
    <source>
        <dbReference type="SAM" id="Coils"/>
    </source>
</evidence>
<dbReference type="Proteomes" id="UP000266183">
    <property type="component" value="Chromosome"/>
</dbReference>
<feature type="transmembrane region" description="Helical" evidence="2">
    <location>
        <begin position="12"/>
        <end position="33"/>
    </location>
</feature>
<dbReference type="KEGG" id="chk:D4L85_11010"/>
<dbReference type="EMBL" id="CP032382">
    <property type="protein sequence ID" value="AYB31070.1"/>
    <property type="molecule type" value="Genomic_DNA"/>
</dbReference>
<feature type="coiled-coil region" evidence="1">
    <location>
        <begin position="33"/>
        <end position="60"/>
    </location>
</feature>
<keyword evidence="2" id="KW-0812">Transmembrane</keyword>
<keyword evidence="1" id="KW-0175">Coiled coil</keyword>
<name>A0A385SNN3_9BACT</name>
<evidence type="ECO:0000313" key="4">
    <source>
        <dbReference type="Proteomes" id="UP000266183"/>
    </source>
</evidence>
<protein>
    <submittedName>
        <fullName evidence="3">DUF2721 domain-containing protein</fullName>
    </submittedName>
</protein>
<evidence type="ECO:0000256" key="2">
    <source>
        <dbReference type="SAM" id="Phobius"/>
    </source>
</evidence>
<feature type="transmembrane region" description="Helical" evidence="2">
    <location>
        <begin position="67"/>
        <end position="86"/>
    </location>
</feature>
<dbReference type="OrthoDB" id="9813525at2"/>
<dbReference type="AlphaFoldDB" id="A0A385SNN3"/>
<accession>A0A385SNN3</accession>
<dbReference type="InterPro" id="IPR021279">
    <property type="entry name" value="DUF2721"/>
</dbReference>
<feature type="transmembrane region" description="Helical" evidence="2">
    <location>
        <begin position="92"/>
        <end position="112"/>
    </location>
</feature>
<organism evidence="3 4">
    <name type="scientific">Chryseolinea soli</name>
    <dbReference type="NCBI Taxonomy" id="2321403"/>
    <lineage>
        <taxon>Bacteria</taxon>
        <taxon>Pseudomonadati</taxon>
        <taxon>Bacteroidota</taxon>
        <taxon>Cytophagia</taxon>
        <taxon>Cytophagales</taxon>
        <taxon>Fulvivirgaceae</taxon>
        <taxon>Chryseolinea</taxon>
    </lineage>
</organism>
<keyword evidence="4" id="KW-1185">Reference proteome</keyword>
<gene>
    <name evidence="3" type="ORF">D4L85_11010</name>
</gene>
<proteinExistence type="predicted"/>
<evidence type="ECO:0000313" key="3">
    <source>
        <dbReference type="EMBL" id="AYB31070.1"/>
    </source>
</evidence>
<keyword evidence="2" id="KW-1133">Transmembrane helix</keyword>
<dbReference type="RefSeq" id="WP_119754354.1">
    <property type="nucleotide sequence ID" value="NZ_CP032382.1"/>
</dbReference>